<evidence type="ECO:0000256" key="1">
    <source>
        <dbReference type="ARBA" id="ARBA00009437"/>
    </source>
</evidence>
<evidence type="ECO:0000256" key="4">
    <source>
        <dbReference type="ARBA" id="ARBA00023163"/>
    </source>
</evidence>
<dbReference type="InterPro" id="IPR005119">
    <property type="entry name" value="LysR_subst-bd"/>
</dbReference>
<evidence type="ECO:0000259" key="8">
    <source>
        <dbReference type="PROSITE" id="PS50931"/>
    </source>
</evidence>
<dbReference type="PANTHER" id="PTHR30126:SF5">
    <property type="entry name" value="HTH-TYPE TRANSCRIPTIONAL ACTIVATOR CMPR"/>
    <property type="match status" value="1"/>
</dbReference>
<keyword evidence="10" id="KW-1185">Reference proteome</keyword>
<comment type="similarity">
    <text evidence="1">Belongs to the LysR transcriptional regulatory family.</text>
</comment>
<dbReference type="GO" id="GO:0000976">
    <property type="term" value="F:transcription cis-regulatory region binding"/>
    <property type="evidence" value="ECO:0007669"/>
    <property type="project" value="TreeGrafter"/>
</dbReference>
<evidence type="ECO:0000256" key="7">
    <source>
        <dbReference type="SAM" id="MobiDB-lite"/>
    </source>
</evidence>
<dbReference type="PANTHER" id="PTHR30126">
    <property type="entry name" value="HTH-TYPE TRANSCRIPTIONAL REGULATOR"/>
    <property type="match status" value="1"/>
</dbReference>
<dbReference type="Gene3D" id="3.40.190.290">
    <property type="match status" value="1"/>
</dbReference>
<dbReference type="Gene3D" id="1.10.10.10">
    <property type="entry name" value="Winged helix-like DNA-binding domain superfamily/Winged helix DNA-binding domain"/>
    <property type="match status" value="1"/>
</dbReference>
<feature type="region of interest" description="Disordered" evidence="7">
    <location>
        <begin position="301"/>
        <end position="324"/>
    </location>
</feature>
<evidence type="ECO:0000256" key="2">
    <source>
        <dbReference type="ARBA" id="ARBA00023015"/>
    </source>
</evidence>
<dbReference type="GO" id="GO:0003700">
    <property type="term" value="F:DNA-binding transcription factor activity"/>
    <property type="evidence" value="ECO:0007669"/>
    <property type="project" value="InterPro"/>
</dbReference>
<reference evidence="9 10" key="1">
    <citation type="submission" date="2018-06" db="EMBL/GenBank/DDBJ databases">
        <title>Genomic Encyclopedia of Type Strains, Phase IV (KMG-IV): sequencing the most valuable type-strain genomes for metagenomic binning, comparative biology and taxonomic classification.</title>
        <authorList>
            <person name="Goeker M."/>
        </authorList>
    </citation>
    <scope>NUCLEOTIDE SEQUENCE [LARGE SCALE GENOMIC DNA]</scope>
    <source>
        <strain evidence="9 10">DSM 24875</strain>
    </source>
</reference>
<evidence type="ECO:0000313" key="9">
    <source>
        <dbReference type="EMBL" id="RBP14065.1"/>
    </source>
</evidence>
<name>A0A366FK15_9HYPH</name>
<dbReference type="SUPFAM" id="SSF53850">
    <property type="entry name" value="Periplasmic binding protein-like II"/>
    <property type="match status" value="1"/>
</dbReference>
<dbReference type="Proteomes" id="UP000253529">
    <property type="component" value="Unassembled WGS sequence"/>
</dbReference>
<gene>
    <name evidence="9" type="ORF">DFR50_11089</name>
</gene>
<dbReference type="InterPro" id="IPR036388">
    <property type="entry name" value="WH-like_DNA-bd_sf"/>
</dbReference>
<dbReference type="SUPFAM" id="SSF46785">
    <property type="entry name" value="Winged helix' DNA-binding domain"/>
    <property type="match status" value="1"/>
</dbReference>
<proteinExistence type="inferred from homology"/>
<feature type="domain" description="HTH lysR-type" evidence="8">
    <location>
        <begin position="12"/>
        <end position="69"/>
    </location>
</feature>
<accession>A0A366FK15</accession>
<dbReference type="CDD" id="cd08419">
    <property type="entry name" value="PBP2_CbbR_RubisCO_like"/>
    <property type="match status" value="1"/>
</dbReference>
<dbReference type="AlphaFoldDB" id="A0A366FK15"/>
<evidence type="ECO:0000256" key="3">
    <source>
        <dbReference type="ARBA" id="ARBA00023125"/>
    </source>
</evidence>
<keyword evidence="4" id="KW-0804">Transcription</keyword>
<comment type="caution">
    <text evidence="9">The sequence shown here is derived from an EMBL/GenBank/DDBJ whole genome shotgun (WGS) entry which is preliminary data.</text>
</comment>
<sequence length="324" mass="35739">MFYYDKTMLRQVTLHQLRLFAGLARHMSMTRAAAEAHVTPSAFSIQIKQLSEGLGQPLHEQVGKRLFLTEAGRAVAAASRDVLERLDHLGMELAEMQGLKRGGVRVAMITTAKYFATRLIGDFCRAYPDVDFALEVVNREQILERMRQNLDDLYIMGQAPEGMDVVVAPFADNPLVVLAPAEHPLCEARAIPASRLEREPFILREPGSGTRQATERYFAEHAIRPSTRMTLGSDETIKQAVAAGLGLAVLSRHVLTPGAAEGLRELDVEGFPILRRWRVVHLADKRLSPLARAFLTLLKEQRPPRSAPGEAAAPTADAGPPLAR</sequence>
<keyword evidence="3 9" id="KW-0238">DNA-binding</keyword>
<evidence type="ECO:0000313" key="10">
    <source>
        <dbReference type="Proteomes" id="UP000253529"/>
    </source>
</evidence>
<evidence type="ECO:0000256" key="5">
    <source>
        <dbReference type="ARBA" id="ARBA00039279"/>
    </source>
</evidence>
<protein>
    <recommendedName>
        <fullName evidence="5">HTH-type transcriptional regulator CbbR</fullName>
    </recommendedName>
    <alternativeName>
        <fullName evidence="6">RuBisCO operon transcriptional regulator</fullName>
    </alternativeName>
</protein>
<dbReference type="Pfam" id="PF03466">
    <property type="entry name" value="LysR_substrate"/>
    <property type="match status" value="1"/>
</dbReference>
<dbReference type="PROSITE" id="PS50931">
    <property type="entry name" value="HTH_LYSR"/>
    <property type="match status" value="1"/>
</dbReference>
<evidence type="ECO:0000256" key="6">
    <source>
        <dbReference type="ARBA" id="ARBA00043141"/>
    </source>
</evidence>
<dbReference type="Pfam" id="PF00126">
    <property type="entry name" value="HTH_1"/>
    <property type="match status" value="1"/>
</dbReference>
<keyword evidence="2" id="KW-0805">Transcription regulation</keyword>
<dbReference type="InterPro" id="IPR000847">
    <property type="entry name" value="LysR_HTH_N"/>
</dbReference>
<dbReference type="InterPro" id="IPR036390">
    <property type="entry name" value="WH_DNA-bd_sf"/>
</dbReference>
<organism evidence="9 10">
    <name type="scientific">Roseiarcus fermentans</name>
    <dbReference type="NCBI Taxonomy" id="1473586"/>
    <lineage>
        <taxon>Bacteria</taxon>
        <taxon>Pseudomonadati</taxon>
        <taxon>Pseudomonadota</taxon>
        <taxon>Alphaproteobacteria</taxon>
        <taxon>Hyphomicrobiales</taxon>
        <taxon>Roseiarcaceae</taxon>
        <taxon>Roseiarcus</taxon>
    </lineage>
</organism>
<feature type="compositionally biased region" description="Low complexity" evidence="7">
    <location>
        <begin position="307"/>
        <end position="324"/>
    </location>
</feature>
<dbReference type="EMBL" id="QNRK01000010">
    <property type="protein sequence ID" value="RBP14065.1"/>
    <property type="molecule type" value="Genomic_DNA"/>
</dbReference>